<reference evidence="2" key="2">
    <citation type="submission" date="2021-04" db="EMBL/GenBank/DDBJ databases">
        <authorList>
            <person name="Gilroy R."/>
        </authorList>
    </citation>
    <scope>NUCLEOTIDE SEQUENCE</scope>
    <source>
        <strain evidence="2">CHK188-4685</strain>
    </source>
</reference>
<sequence length="173" mass="19994">MERNADRIPKPGEIYRHFKNRLYQVIGVARHSETGEKMVVYQALYGDFGLYVRPLEMFISPVDREKYPQAAQKYRFERVQPAKTDTETQSVEEENFRESPNPDLIRFLEAEEMDEKLEALAKLEKTATQADLNGLAAALDTDLGTGGIREQIENVRRLLGIQARYDGSRLRER</sequence>
<gene>
    <name evidence="2" type="ORF">H9716_12695</name>
</gene>
<accession>A0A9D2LA02</accession>
<dbReference type="AlphaFoldDB" id="A0A9D2LA02"/>
<evidence type="ECO:0000313" key="3">
    <source>
        <dbReference type="Proteomes" id="UP000886804"/>
    </source>
</evidence>
<dbReference type="Proteomes" id="UP000886804">
    <property type="component" value="Unassembled WGS sequence"/>
</dbReference>
<dbReference type="Gene3D" id="2.30.30.320">
    <property type="entry name" value="DUF1653-like domain"/>
    <property type="match status" value="1"/>
</dbReference>
<protein>
    <submittedName>
        <fullName evidence="2">DUF1653 domain-containing protein</fullName>
    </submittedName>
</protein>
<evidence type="ECO:0000259" key="1">
    <source>
        <dbReference type="Pfam" id="PF07866"/>
    </source>
</evidence>
<feature type="domain" description="DUF1653" evidence="1">
    <location>
        <begin position="14"/>
        <end position="77"/>
    </location>
</feature>
<comment type="caution">
    <text evidence="2">The sequence shown here is derived from an EMBL/GenBank/DDBJ whole genome shotgun (WGS) entry which is preliminary data.</text>
</comment>
<name>A0A9D2LA02_9FIRM</name>
<dbReference type="InterPro" id="IPR023387">
    <property type="entry name" value="DUF1653-like_dom"/>
</dbReference>
<proteinExistence type="predicted"/>
<organism evidence="2 3">
    <name type="scientific">Candidatus Enterocloster faecavium</name>
    <dbReference type="NCBI Taxonomy" id="2838560"/>
    <lineage>
        <taxon>Bacteria</taxon>
        <taxon>Bacillati</taxon>
        <taxon>Bacillota</taxon>
        <taxon>Clostridia</taxon>
        <taxon>Lachnospirales</taxon>
        <taxon>Lachnospiraceae</taxon>
        <taxon>Enterocloster</taxon>
    </lineage>
</organism>
<reference evidence="2" key="1">
    <citation type="journal article" date="2021" name="PeerJ">
        <title>Extensive microbial diversity within the chicken gut microbiome revealed by metagenomics and culture.</title>
        <authorList>
            <person name="Gilroy R."/>
            <person name="Ravi A."/>
            <person name="Getino M."/>
            <person name="Pursley I."/>
            <person name="Horton D.L."/>
            <person name="Alikhan N.F."/>
            <person name="Baker D."/>
            <person name="Gharbi K."/>
            <person name="Hall N."/>
            <person name="Watson M."/>
            <person name="Adriaenssens E.M."/>
            <person name="Foster-Nyarko E."/>
            <person name="Jarju S."/>
            <person name="Secka A."/>
            <person name="Antonio M."/>
            <person name="Oren A."/>
            <person name="Chaudhuri R.R."/>
            <person name="La Ragione R."/>
            <person name="Hildebrand F."/>
            <person name="Pallen M.J."/>
        </authorList>
    </citation>
    <scope>NUCLEOTIDE SEQUENCE</scope>
    <source>
        <strain evidence="2">CHK188-4685</strain>
    </source>
</reference>
<dbReference type="EMBL" id="DWYS01000149">
    <property type="protein sequence ID" value="HJB08700.1"/>
    <property type="molecule type" value="Genomic_DNA"/>
</dbReference>
<evidence type="ECO:0000313" key="2">
    <source>
        <dbReference type="EMBL" id="HJB08700.1"/>
    </source>
</evidence>
<dbReference type="InterPro" id="IPR037135">
    <property type="entry name" value="DUF1653-like_dom_sf"/>
</dbReference>
<dbReference type="Pfam" id="PF07866">
    <property type="entry name" value="DUF1653"/>
    <property type="match status" value="1"/>
</dbReference>